<protein>
    <submittedName>
        <fullName evidence="1">Uncharacterized protein</fullName>
    </submittedName>
</protein>
<sequence>MSQQLCGITGQCAVIKGPVDISLKLGEEEETLQVYVADIADPCILGLDYLLRRERQFPRSVAEEGLEKLQLEDQEVRPMVEWMNQSSVRPAWETISGASPMTKNYWAQWDALRLKDGLLQCQWVTTNGLNRFWQTLLPRKM</sequence>
<proteinExistence type="predicted"/>
<evidence type="ECO:0000313" key="1">
    <source>
        <dbReference type="EMBL" id="KAG7172806.1"/>
    </source>
</evidence>
<reference evidence="1" key="1">
    <citation type="journal article" date="2021" name="Sci. Adv.">
        <title>The American lobster genome reveals insights on longevity, neural, and immune adaptations.</title>
        <authorList>
            <person name="Polinski J.M."/>
            <person name="Zimin A.V."/>
            <person name="Clark K.F."/>
            <person name="Kohn A.B."/>
            <person name="Sadowski N."/>
            <person name="Timp W."/>
            <person name="Ptitsyn A."/>
            <person name="Khanna P."/>
            <person name="Romanova D.Y."/>
            <person name="Williams P."/>
            <person name="Greenwood S.J."/>
            <person name="Moroz L.L."/>
            <person name="Walt D.R."/>
            <person name="Bodnar A.G."/>
        </authorList>
    </citation>
    <scope>NUCLEOTIDE SEQUENCE</scope>
    <source>
        <strain evidence="1">GMGI-L3</strain>
    </source>
</reference>
<accession>A0A8J5N3W3</accession>
<keyword evidence="2" id="KW-1185">Reference proteome</keyword>
<dbReference type="Proteomes" id="UP000747542">
    <property type="component" value="Unassembled WGS sequence"/>
</dbReference>
<organism evidence="1 2">
    <name type="scientific">Homarus americanus</name>
    <name type="common">American lobster</name>
    <dbReference type="NCBI Taxonomy" id="6706"/>
    <lineage>
        <taxon>Eukaryota</taxon>
        <taxon>Metazoa</taxon>
        <taxon>Ecdysozoa</taxon>
        <taxon>Arthropoda</taxon>
        <taxon>Crustacea</taxon>
        <taxon>Multicrustacea</taxon>
        <taxon>Malacostraca</taxon>
        <taxon>Eumalacostraca</taxon>
        <taxon>Eucarida</taxon>
        <taxon>Decapoda</taxon>
        <taxon>Pleocyemata</taxon>
        <taxon>Astacidea</taxon>
        <taxon>Nephropoidea</taxon>
        <taxon>Nephropidae</taxon>
        <taxon>Homarus</taxon>
    </lineage>
</organism>
<dbReference type="AlphaFoldDB" id="A0A8J5N3W3"/>
<gene>
    <name evidence="1" type="ORF">Hamer_G007053</name>
</gene>
<evidence type="ECO:0000313" key="2">
    <source>
        <dbReference type="Proteomes" id="UP000747542"/>
    </source>
</evidence>
<dbReference type="EMBL" id="JAHLQT010010484">
    <property type="protein sequence ID" value="KAG7172806.1"/>
    <property type="molecule type" value="Genomic_DNA"/>
</dbReference>
<name>A0A8J5N3W3_HOMAM</name>
<comment type="caution">
    <text evidence="1">The sequence shown here is derived from an EMBL/GenBank/DDBJ whole genome shotgun (WGS) entry which is preliminary data.</text>
</comment>
<feature type="non-terminal residue" evidence="1">
    <location>
        <position position="1"/>
    </location>
</feature>